<reference evidence="2" key="1">
    <citation type="submission" date="2022-09" db="EMBL/GenBank/DDBJ databases">
        <title>Draft genome sequence of Coprococcus comes strain 31264.</title>
        <authorList>
            <person name="Atsushi H."/>
            <person name="Moriya O."/>
            <person name="Mitsuo S."/>
        </authorList>
    </citation>
    <scope>NUCLEOTIDE SEQUENCE</scope>
    <source>
        <strain evidence="2">JCM 31264</strain>
    </source>
</reference>
<keyword evidence="1" id="KW-1133">Transmembrane helix</keyword>
<feature type="transmembrane region" description="Helical" evidence="1">
    <location>
        <begin position="74"/>
        <end position="91"/>
    </location>
</feature>
<evidence type="ECO:0000313" key="3">
    <source>
        <dbReference type="Proteomes" id="UP001145109"/>
    </source>
</evidence>
<feature type="transmembrane region" description="Helical" evidence="1">
    <location>
        <begin position="26"/>
        <end position="44"/>
    </location>
</feature>
<proteinExistence type="predicted"/>
<organism evidence="2 3">
    <name type="scientific">Coprococcus comes</name>
    <dbReference type="NCBI Taxonomy" id="410072"/>
    <lineage>
        <taxon>Bacteria</taxon>
        <taxon>Bacillati</taxon>
        <taxon>Bacillota</taxon>
        <taxon>Clostridia</taxon>
        <taxon>Lachnospirales</taxon>
        <taxon>Lachnospiraceae</taxon>
        <taxon>Coprococcus</taxon>
    </lineage>
</organism>
<evidence type="ECO:0000313" key="2">
    <source>
        <dbReference type="EMBL" id="GLG87378.1"/>
    </source>
</evidence>
<comment type="caution">
    <text evidence="2">The sequence shown here is derived from an EMBL/GenBank/DDBJ whole genome shotgun (WGS) entry which is preliminary data.</text>
</comment>
<feature type="transmembrane region" description="Helical" evidence="1">
    <location>
        <begin position="117"/>
        <end position="144"/>
    </location>
</feature>
<dbReference type="Proteomes" id="UP001145109">
    <property type="component" value="Unassembled WGS sequence"/>
</dbReference>
<dbReference type="RefSeq" id="WP_055248645.1">
    <property type="nucleotide sequence ID" value="NZ_BSCI01000011.1"/>
</dbReference>
<evidence type="ECO:0000256" key="1">
    <source>
        <dbReference type="SAM" id="Phobius"/>
    </source>
</evidence>
<dbReference type="AlphaFoldDB" id="A0AA37QP86"/>
<feature type="transmembrane region" description="Helical" evidence="1">
    <location>
        <begin position="164"/>
        <end position="181"/>
    </location>
</feature>
<feature type="transmembrane region" description="Helical" evidence="1">
    <location>
        <begin position="188"/>
        <end position="210"/>
    </location>
</feature>
<sequence>MDKIKQEKRLFLYECQQTVIGKSYQFLIPAFVALQGCFVSLNIWKEELTASALYSSFLEGMQQIEGMLSGAERFLIPGDWCVFVFFFLYIIGRDAKNYTSGTGLQLLLRMERVENIWYVKCFISLMETVLYFGTAYFVILLFGIWRYGFSTKVILSGKEFLKQFLIPVMAAWTIAVWQMVISMKTNTIAGFIVMVVLVVSSAYAEKWYLIGNYLMKLRVTALIDSGFSCGKILIFLIILSVIGILVGKLLIRQMDYLRVKGDL</sequence>
<gene>
    <name evidence="2" type="ORF">comes_19240</name>
</gene>
<accession>A0AA37QP86</accession>
<name>A0AA37QP86_9FIRM</name>
<dbReference type="EMBL" id="BSCI01000011">
    <property type="protein sequence ID" value="GLG87378.1"/>
    <property type="molecule type" value="Genomic_DNA"/>
</dbReference>
<protein>
    <submittedName>
        <fullName evidence="2">Uncharacterized protein</fullName>
    </submittedName>
</protein>
<reference evidence="2" key="2">
    <citation type="submission" date="2022-11" db="EMBL/GenBank/DDBJ databases">
        <title>Draft genome sequence of Coprococcus comes strain 31264.</title>
        <authorList>
            <person name="Hisatomi A."/>
            <person name="Ohkuma M."/>
            <person name="Sakamoto M."/>
        </authorList>
    </citation>
    <scope>NUCLEOTIDE SEQUENCE</scope>
    <source>
        <strain evidence="2">JCM 31264</strain>
    </source>
</reference>
<feature type="transmembrane region" description="Helical" evidence="1">
    <location>
        <begin position="230"/>
        <end position="251"/>
    </location>
</feature>
<keyword evidence="1" id="KW-0472">Membrane</keyword>
<keyword evidence="1" id="KW-0812">Transmembrane</keyword>